<evidence type="ECO:0000256" key="1">
    <source>
        <dbReference type="ARBA" id="ARBA00004370"/>
    </source>
</evidence>
<keyword evidence="12" id="KW-1185">Reference proteome</keyword>
<evidence type="ECO:0000256" key="8">
    <source>
        <dbReference type="ARBA" id="ARBA00041780"/>
    </source>
</evidence>
<evidence type="ECO:0000256" key="5">
    <source>
        <dbReference type="ARBA" id="ARBA00023136"/>
    </source>
</evidence>
<reference evidence="11" key="1">
    <citation type="submission" date="2022-07" db="EMBL/GenBank/DDBJ databases">
        <title>Phylogenomic reconstructions and comparative analyses of Kickxellomycotina fungi.</title>
        <authorList>
            <person name="Reynolds N.K."/>
            <person name="Stajich J.E."/>
            <person name="Barry K."/>
            <person name="Grigoriev I.V."/>
            <person name="Crous P."/>
            <person name="Smith M.E."/>
        </authorList>
    </citation>
    <scope>NUCLEOTIDE SEQUENCE</scope>
    <source>
        <strain evidence="11">NRRL 1566</strain>
    </source>
</reference>
<dbReference type="GO" id="GO:0005634">
    <property type="term" value="C:nucleus"/>
    <property type="evidence" value="ECO:0007669"/>
    <property type="project" value="TreeGrafter"/>
</dbReference>
<proteinExistence type="predicted"/>
<organism evidence="11 12">
    <name type="scientific">Coemansia brasiliensis</name>
    <dbReference type="NCBI Taxonomy" id="2650707"/>
    <lineage>
        <taxon>Eukaryota</taxon>
        <taxon>Fungi</taxon>
        <taxon>Fungi incertae sedis</taxon>
        <taxon>Zoopagomycota</taxon>
        <taxon>Kickxellomycotina</taxon>
        <taxon>Kickxellomycetes</taxon>
        <taxon>Kickxellales</taxon>
        <taxon>Kickxellaceae</taxon>
        <taxon>Coemansia</taxon>
    </lineage>
</organism>
<evidence type="ECO:0000256" key="2">
    <source>
        <dbReference type="ARBA" id="ARBA00004371"/>
    </source>
</evidence>
<evidence type="ECO:0000256" key="7">
    <source>
        <dbReference type="ARBA" id="ARBA00039594"/>
    </source>
</evidence>
<evidence type="ECO:0000256" key="6">
    <source>
        <dbReference type="ARBA" id="ARBA00023228"/>
    </source>
</evidence>
<sequence length="484" mass="54177">MGAGGSKPRSSKDSGGLDADTKDALEAFIKANSEKAPLEAFETYLYQYLVNTPSTETPKTAKPAYRLSCLLSSDRKVQTEHVYLLAGLSNPAASLNLFVSCVCKSALQLFWQSQIKHGSAEKGETHDKAAGLWITKWVLTLPKDAIIQKYTTNNQTLKQQRMKHNSLGLTMVGFDEEDSKETLDILSKWLADAEKPGVATDIWCAWWQGNPVFQELLCLALNRALYPHNPLLEAKVTLPRMPQRIFHCPQLCPMLDESNLLSPSIGWAISREIPYEACINWKRVYSSRHDGRSWSTFIKSIEQRGSLLIFIREKQATSMPRIFGTFIDQELERRPSWHGTSLNLLFTVLPSDSSVPGLVIYKTTGFNDHYQYFNYSTKTLPNGLGIGGQMGHFGLWIDCNFTSGHSNSAATFGSQPLSTLTEFTIDAVEVWLVRPTQRLDADDELGMQKSVVESNPEAAAMLEMANRTMYSKDLPSSRSDMDHN</sequence>
<evidence type="ECO:0000313" key="11">
    <source>
        <dbReference type="EMBL" id="KAJ2850918.1"/>
    </source>
</evidence>
<keyword evidence="5" id="KW-0472">Membrane</keyword>
<evidence type="ECO:0000259" key="10">
    <source>
        <dbReference type="PROSITE" id="PS51886"/>
    </source>
</evidence>
<evidence type="ECO:0000256" key="4">
    <source>
        <dbReference type="ARBA" id="ARBA00022490"/>
    </source>
</evidence>
<evidence type="ECO:0000313" key="12">
    <source>
        <dbReference type="Proteomes" id="UP001139887"/>
    </source>
</evidence>
<dbReference type="OrthoDB" id="26679at2759"/>
<keyword evidence="6" id="KW-0458">Lysosome</keyword>
<evidence type="ECO:0000256" key="3">
    <source>
        <dbReference type="ARBA" id="ARBA00004496"/>
    </source>
</evidence>
<dbReference type="GO" id="GO:0005737">
    <property type="term" value="C:cytoplasm"/>
    <property type="evidence" value="ECO:0007669"/>
    <property type="project" value="UniProtKB-SubCell"/>
</dbReference>
<dbReference type="Pfam" id="PF07534">
    <property type="entry name" value="TLD"/>
    <property type="match status" value="1"/>
</dbReference>
<dbReference type="PANTHER" id="PTHR23354:SF131">
    <property type="entry name" value="MTOR-ASSOCIATED PROTEIN MEAK7"/>
    <property type="match status" value="1"/>
</dbReference>
<dbReference type="InterPro" id="IPR006571">
    <property type="entry name" value="TLDc_dom"/>
</dbReference>
<dbReference type="EMBL" id="JANBUW010000021">
    <property type="protein sequence ID" value="KAJ2850918.1"/>
    <property type="molecule type" value="Genomic_DNA"/>
</dbReference>
<dbReference type="GO" id="GO:0006979">
    <property type="term" value="P:response to oxidative stress"/>
    <property type="evidence" value="ECO:0007669"/>
    <property type="project" value="TreeGrafter"/>
</dbReference>
<dbReference type="PROSITE" id="PS51886">
    <property type="entry name" value="TLDC"/>
    <property type="match status" value="1"/>
</dbReference>
<dbReference type="GO" id="GO:0016020">
    <property type="term" value="C:membrane"/>
    <property type="evidence" value="ECO:0007669"/>
    <property type="project" value="UniProtKB-SubCell"/>
</dbReference>
<feature type="domain" description="TLDc" evidence="10">
    <location>
        <begin position="259"/>
        <end position="434"/>
    </location>
</feature>
<dbReference type="SMART" id="SM00584">
    <property type="entry name" value="TLDc"/>
    <property type="match status" value="1"/>
</dbReference>
<name>A0A9W8LYZ7_9FUNG</name>
<evidence type="ECO:0000256" key="9">
    <source>
        <dbReference type="ARBA" id="ARBA00042134"/>
    </source>
</evidence>
<dbReference type="Proteomes" id="UP001139887">
    <property type="component" value="Unassembled WGS sequence"/>
</dbReference>
<dbReference type="AlphaFoldDB" id="A0A9W8LYZ7"/>
<dbReference type="PANTHER" id="PTHR23354">
    <property type="entry name" value="NUCLEOLAR PROTEIN 7/ESTROGEN RECEPTOR COACTIVATOR-RELATED"/>
    <property type="match status" value="1"/>
</dbReference>
<gene>
    <name evidence="11" type="ORF">IWW36_001544</name>
</gene>
<protein>
    <recommendedName>
        <fullName evidence="7">MTOR-associated protein MEAK7</fullName>
    </recommendedName>
    <alternativeName>
        <fullName evidence="9">TBC/LysM-associated domain-containing protein 1</fullName>
    </alternativeName>
    <alternativeName>
        <fullName evidence="8">TLD domain-containing protein 1</fullName>
    </alternativeName>
</protein>
<comment type="subcellular location">
    <subcellularLocation>
        <location evidence="3">Cytoplasm</location>
    </subcellularLocation>
    <subcellularLocation>
        <location evidence="2">Lysosome</location>
    </subcellularLocation>
    <subcellularLocation>
        <location evidence="1">Membrane</location>
    </subcellularLocation>
</comment>
<keyword evidence="4" id="KW-0963">Cytoplasm</keyword>
<comment type="caution">
    <text evidence="11">The sequence shown here is derived from an EMBL/GenBank/DDBJ whole genome shotgun (WGS) entry which is preliminary data.</text>
</comment>
<accession>A0A9W8LYZ7</accession>